<evidence type="ECO:0000313" key="1">
    <source>
        <dbReference type="EMBL" id="KAK8983080.1"/>
    </source>
</evidence>
<name>A0ABR2P3Q4_9ROSI</name>
<organism evidence="1 2">
    <name type="scientific">Hibiscus sabdariffa</name>
    <name type="common">roselle</name>
    <dbReference type="NCBI Taxonomy" id="183260"/>
    <lineage>
        <taxon>Eukaryota</taxon>
        <taxon>Viridiplantae</taxon>
        <taxon>Streptophyta</taxon>
        <taxon>Embryophyta</taxon>
        <taxon>Tracheophyta</taxon>
        <taxon>Spermatophyta</taxon>
        <taxon>Magnoliopsida</taxon>
        <taxon>eudicotyledons</taxon>
        <taxon>Gunneridae</taxon>
        <taxon>Pentapetalae</taxon>
        <taxon>rosids</taxon>
        <taxon>malvids</taxon>
        <taxon>Malvales</taxon>
        <taxon>Malvaceae</taxon>
        <taxon>Malvoideae</taxon>
        <taxon>Hibiscus</taxon>
    </lineage>
</organism>
<keyword evidence="2" id="KW-1185">Reference proteome</keyword>
<accession>A0ABR2P3Q4</accession>
<comment type="caution">
    <text evidence="1">The sequence shown here is derived from an EMBL/GenBank/DDBJ whole genome shotgun (WGS) entry which is preliminary data.</text>
</comment>
<evidence type="ECO:0000313" key="2">
    <source>
        <dbReference type="Proteomes" id="UP001396334"/>
    </source>
</evidence>
<dbReference type="EMBL" id="JBBPBN010000082">
    <property type="protein sequence ID" value="KAK8983080.1"/>
    <property type="molecule type" value="Genomic_DNA"/>
</dbReference>
<protein>
    <submittedName>
        <fullName evidence="1">Uncharacterized protein</fullName>
    </submittedName>
</protein>
<sequence length="102" mass="11269">MDLASIVSQTVIYTRVLGMRVDDKGLELIRLEVGKHGLAIGKMEFLTEYYISSGTCLIVLCDMQEARRAAKKAYDVAKVEERVNKAVGAARVIAVQKQMGHV</sequence>
<reference evidence="1 2" key="1">
    <citation type="journal article" date="2024" name="G3 (Bethesda)">
        <title>Genome assembly of Hibiscus sabdariffa L. provides insights into metabolisms of medicinal natural products.</title>
        <authorList>
            <person name="Kim T."/>
        </authorList>
    </citation>
    <scope>NUCLEOTIDE SEQUENCE [LARGE SCALE GENOMIC DNA]</scope>
    <source>
        <strain evidence="1">TK-2024</strain>
        <tissue evidence="1">Old leaves</tissue>
    </source>
</reference>
<gene>
    <name evidence="1" type="ORF">V6N11_057838</name>
</gene>
<dbReference type="Proteomes" id="UP001396334">
    <property type="component" value="Unassembled WGS sequence"/>
</dbReference>
<proteinExistence type="predicted"/>